<gene>
    <name evidence="6" type="ORF">GCM10007878_18820</name>
</gene>
<dbReference type="Pfam" id="PF01734">
    <property type="entry name" value="Patatin"/>
    <property type="match status" value="1"/>
</dbReference>
<comment type="caution">
    <text evidence="4">Lacks conserved residue(s) required for the propagation of feature annotation.</text>
</comment>
<proteinExistence type="predicted"/>
<sequence length="335" mass="36574">MVRNSLSIRSSHNKRVALVLGSGGARGFAHIGVIEELEARGYEIVGISGCSMGALIGGFYAAGKLKEYKKWVTGLNYFDLFRLVDVTWSSMGAIKGEKVMQVITSMLNSRTIESLPIPFTAVATDLVSQKEVWFQEGSLEKAIRASVAVPGIITPVQDRGRTLVDGGLLNPLPITPAVAWHADLIVAVNVTSQRSSESLDELVPIKKKRHKKDSEPTAVGEWMDKVRGRTGGLLERFSLLEGDANNSEDANESTEGTWGKLNIMVQSFETTQAALAQYKVAGYPPDVLIDVPRSVCKSFDFHRAEQLIKLGQKIAKKQLDKWEASQPIFSGDLDG</sequence>
<protein>
    <submittedName>
        <fullName evidence="6">Esterase</fullName>
    </submittedName>
</protein>
<keyword evidence="7" id="KW-1185">Reference proteome</keyword>
<organism evidence="6 7">
    <name type="scientific">Marinospirillum insulare</name>
    <dbReference type="NCBI Taxonomy" id="217169"/>
    <lineage>
        <taxon>Bacteria</taxon>
        <taxon>Pseudomonadati</taxon>
        <taxon>Pseudomonadota</taxon>
        <taxon>Gammaproteobacteria</taxon>
        <taxon>Oceanospirillales</taxon>
        <taxon>Oceanospirillaceae</taxon>
        <taxon>Marinospirillum</taxon>
    </lineage>
</organism>
<evidence type="ECO:0000256" key="3">
    <source>
        <dbReference type="ARBA" id="ARBA00023098"/>
    </source>
</evidence>
<comment type="caution">
    <text evidence="6">The sequence shown here is derived from an EMBL/GenBank/DDBJ whole genome shotgun (WGS) entry which is preliminary data.</text>
</comment>
<feature type="short sequence motif" description="DGA/G" evidence="4">
    <location>
        <begin position="165"/>
        <end position="167"/>
    </location>
</feature>
<evidence type="ECO:0000313" key="7">
    <source>
        <dbReference type="Proteomes" id="UP001156682"/>
    </source>
</evidence>
<feature type="active site" description="Proton acceptor" evidence="4">
    <location>
        <position position="165"/>
    </location>
</feature>
<feature type="short sequence motif" description="GXSXG" evidence="4">
    <location>
        <begin position="49"/>
        <end position="53"/>
    </location>
</feature>
<dbReference type="InterPro" id="IPR016035">
    <property type="entry name" value="Acyl_Trfase/lysoPLipase"/>
</dbReference>
<dbReference type="PANTHER" id="PTHR14226">
    <property type="entry name" value="NEUROPATHY TARGET ESTERASE/SWISS CHEESE D.MELANOGASTER"/>
    <property type="match status" value="1"/>
</dbReference>
<dbReference type="EMBL" id="BSOR01000032">
    <property type="protein sequence ID" value="GLR64444.1"/>
    <property type="molecule type" value="Genomic_DNA"/>
</dbReference>
<feature type="domain" description="PNPLA" evidence="5">
    <location>
        <begin position="18"/>
        <end position="178"/>
    </location>
</feature>
<keyword evidence="3 4" id="KW-0443">Lipid metabolism</keyword>
<accession>A0ABQ5ZWS0</accession>
<evidence type="ECO:0000313" key="6">
    <source>
        <dbReference type="EMBL" id="GLR64444.1"/>
    </source>
</evidence>
<reference evidence="7" key="1">
    <citation type="journal article" date="2019" name="Int. J. Syst. Evol. Microbiol.">
        <title>The Global Catalogue of Microorganisms (GCM) 10K type strain sequencing project: providing services to taxonomists for standard genome sequencing and annotation.</title>
        <authorList>
            <consortium name="The Broad Institute Genomics Platform"/>
            <consortium name="The Broad Institute Genome Sequencing Center for Infectious Disease"/>
            <person name="Wu L."/>
            <person name="Ma J."/>
        </authorList>
    </citation>
    <scope>NUCLEOTIDE SEQUENCE [LARGE SCALE GENOMIC DNA]</scope>
    <source>
        <strain evidence="7">NBRC 100033</strain>
    </source>
</reference>
<dbReference type="InterPro" id="IPR050301">
    <property type="entry name" value="NTE"/>
</dbReference>
<evidence type="ECO:0000259" key="5">
    <source>
        <dbReference type="PROSITE" id="PS51635"/>
    </source>
</evidence>
<dbReference type="Proteomes" id="UP001156682">
    <property type="component" value="Unassembled WGS sequence"/>
</dbReference>
<dbReference type="RefSeq" id="WP_051610497.1">
    <property type="nucleotide sequence ID" value="NZ_BSOR01000032.1"/>
</dbReference>
<keyword evidence="1 4" id="KW-0378">Hydrolase</keyword>
<keyword evidence="2 4" id="KW-0442">Lipid degradation</keyword>
<feature type="active site" description="Nucleophile" evidence="4">
    <location>
        <position position="51"/>
    </location>
</feature>
<name>A0ABQ5ZWS0_9GAMM</name>
<evidence type="ECO:0000256" key="1">
    <source>
        <dbReference type="ARBA" id="ARBA00022801"/>
    </source>
</evidence>
<dbReference type="PANTHER" id="PTHR14226:SF76">
    <property type="entry name" value="NTE FAMILY PROTEIN RSSA"/>
    <property type="match status" value="1"/>
</dbReference>
<evidence type="ECO:0000256" key="4">
    <source>
        <dbReference type="PROSITE-ProRule" id="PRU01161"/>
    </source>
</evidence>
<dbReference type="SUPFAM" id="SSF52151">
    <property type="entry name" value="FabD/lysophospholipase-like"/>
    <property type="match status" value="1"/>
</dbReference>
<dbReference type="PROSITE" id="PS51635">
    <property type="entry name" value="PNPLA"/>
    <property type="match status" value="1"/>
</dbReference>
<evidence type="ECO:0000256" key="2">
    <source>
        <dbReference type="ARBA" id="ARBA00022963"/>
    </source>
</evidence>
<dbReference type="Gene3D" id="3.40.1090.10">
    <property type="entry name" value="Cytosolic phospholipase A2 catalytic domain"/>
    <property type="match status" value="1"/>
</dbReference>
<dbReference type="InterPro" id="IPR002641">
    <property type="entry name" value="PNPLA_dom"/>
</dbReference>